<dbReference type="EMBL" id="JBEDUW010000005">
    <property type="protein sequence ID" value="KAK9930520.1"/>
    <property type="molecule type" value="Genomic_DNA"/>
</dbReference>
<sequence length="113" mass="12243">MANSPSIPSPSLGVSTKLSTIEEAEANGIKAEIYPTIFQKMMAELVGTYILIFMPLWVGHVSGCHLNPAVTIAFAADRKFPCKVPMYALSQLTGATLAILTLKLLLQDNIHEQ</sequence>
<gene>
    <name evidence="8" type="ORF">M0R45_027557</name>
</gene>
<evidence type="ECO:0000313" key="8">
    <source>
        <dbReference type="EMBL" id="KAK9930520.1"/>
    </source>
</evidence>
<dbReference type="InterPro" id="IPR023271">
    <property type="entry name" value="Aquaporin-like"/>
</dbReference>
<keyword evidence="5 7" id="KW-0472">Membrane</keyword>
<organism evidence="8 9">
    <name type="scientific">Rubus argutus</name>
    <name type="common">Southern blackberry</name>
    <dbReference type="NCBI Taxonomy" id="59490"/>
    <lineage>
        <taxon>Eukaryota</taxon>
        <taxon>Viridiplantae</taxon>
        <taxon>Streptophyta</taxon>
        <taxon>Embryophyta</taxon>
        <taxon>Tracheophyta</taxon>
        <taxon>Spermatophyta</taxon>
        <taxon>Magnoliopsida</taxon>
        <taxon>eudicotyledons</taxon>
        <taxon>Gunneridae</taxon>
        <taxon>Pentapetalae</taxon>
        <taxon>rosids</taxon>
        <taxon>fabids</taxon>
        <taxon>Rosales</taxon>
        <taxon>Rosaceae</taxon>
        <taxon>Rosoideae</taxon>
        <taxon>Rosoideae incertae sedis</taxon>
        <taxon>Rubus</taxon>
    </lineage>
</organism>
<evidence type="ECO:0000256" key="2">
    <source>
        <dbReference type="ARBA" id="ARBA00022448"/>
    </source>
</evidence>
<comment type="subcellular location">
    <subcellularLocation>
        <location evidence="1">Membrane</location>
        <topology evidence="1">Multi-pass membrane protein</topology>
    </subcellularLocation>
</comment>
<keyword evidence="9" id="KW-1185">Reference proteome</keyword>
<dbReference type="Pfam" id="PF00230">
    <property type="entry name" value="MIP"/>
    <property type="match status" value="1"/>
</dbReference>
<dbReference type="Proteomes" id="UP001457282">
    <property type="component" value="Unassembled WGS sequence"/>
</dbReference>
<comment type="similarity">
    <text evidence="6">Belongs to the MIP/aquaporin (TC 1.A.8) family.</text>
</comment>
<comment type="caution">
    <text evidence="8">The sequence shown here is derived from an EMBL/GenBank/DDBJ whole genome shotgun (WGS) entry which is preliminary data.</text>
</comment>
<evidence type="ECO:0000256" key="3">
    <source>
        <dbReference type="ARBA" id="ARBA00022692"/>
    </source>
</evidence>
<evidence type="ECO:0000256" key="4">
    <source>
        <dbReference type="ARBA" id="ARBA00022989"/>
    </source>
</evidence>
<dbReference type="PANTHER" id="PTHR45724">
    <property type="entry name" value="AQUAPORIN NIP2-1"/>
    <property type="match status" value="1"/>
</dbReference>
<keyword evidence="2 6" id="KW-0813">Transport</keyword>
<keyword evidence="4 7" id="KW-1133">Transmembrane helix</keyword>
<reference evidence="8 9" key="1">
    <citation type="journal article" date="2023" name="G3 (Bethesda)">
        <title>A chromosome-length genome assembly and annotation of blackberry (Rubus argutus, cv. 'Hillquist').</title>
        <authorList>
            <person name="Bruna T."/>
            <person name="Aryal R."/>
            <person name="Dudchenko O."/>
            <person name="Sargent D.J."/>
            <person name="Mead D."/>
            <person name="Buti M."/>
            <person name="Cavallini A."/>
            <person name="Hytonen T."/>
            <person name="Andres J."/>
            <person name="Pham M."/>
            <person name="Weisz D."/>
            <person name="Mascagni F."/>
            <person name="Usai G."/>
            <person name="Natali L."/>
            <person name="Bassil N."/>
            <person name="Fernandez G.E."/>
            <person name="Lomsadze A."/>
            <person name="Armour M."/>
            <person name="Olukolu B."/>
            <person name="Poorten T."/>
            <person name="Britton C."/>
            <person name="Davik J."/>
            <person name="Ashrafi H."/>
            <person name="Aiden E.L."/>
            <person name="Borodovsky M."/>
            <person name="Worthington M."/>
        </authorList>
    </citation>
    <scope>NUCLEOTIDE SEQUENCE [LARGE SCALE GENOMIC DNA]</scope>
    <source>
        <strain evidence="8">PI 553951</strain>
    </source>
</reference>
<protein>
    <submittedName>
        <fullName evidence="8">Uncharacterized protein</fullName>
    </submittedName>
</protein>
<dbReference type="PANTHER" id="PTHR45724:SF21">
    <property type="entry name" value="MAJOR INTRINSIC PROTEIN"/>
    <property type="match status" value="1"/>
</dbReference>
<dbReference type="Gene3D" id="1.20.1080.10">
    <property type="entry name" value="Glycerol uptake facilitator protein"/>
    <property type="match status" value="1"/>
</dbReference>
<dbReference type="AlphaFoldDB" id="A0AAW1X2E2"/>
<evidence type="ECO:0000256" key="5">
    <source>
        <dbReference type="ARBA" id="ARBA00023136"/>
    </source>
</evidence>
<evidence type="ECO:0000313" key="9">
    <source>
        <dbReference type="Proteomes" id="UP001457282"/>
    </source>
</evidence>
<feature type="transmembrane region" description="Helical" evidence="7">
    <location>
        <begin position="86"/>
        <end position="106"/>
    </location>
</feature>
<dbReference type="PRINTS" id="PR00783">
    <property type="entry name" value="MINTRINSICP"/>
</dbReference>
<keyword evidence="3 6" id="KW-0812">Transmembrane</keyword>
<evidence type="ECO:0000256" key="1">
    <source>
        <dbReference type="ARBA" id="ARBA00004141"/>
    </source>
</evidence>
<evidence type="ECO:0000256" key="6">
    <source>
        <dbReference type="RuleBase" id="RU000477"/>
    </source>
</evidence>
<feature type="transmembrane region" description="Helical" evidence="7">
    <location>
        <begin position="49"/>
        <end position="74"/>
    </location>
</feature>
<evidence type="ECO:0000256" key="7">
    <source>
        <dbReference type="SAM" id="Phobius"/>
    </source>
</evidence>
<name>A0AAW1X2E2_RUBAR</name>
<accession>A0AAW1X2E2</accession>
<dbReference type="GO" id="GO:0016020">
    <property type="term" value="C:membrane"/>
    <property type="evidence" value="ECO:0007669"/>
    <property type="project" value="UniProtKB-SubCell"/>
</dbReference>
<dbReference type="InterPro" id="IPR034294">
    <property type="entry name" value="Aquaporin_transptr"/>
</dbReference>
<dbReference type="PROSITE" id="PS00221">
    <property type="entry name" value="MIP"/>
    <property type="match status" value="1"/>
</dbReference>
<dbReference type="InterPro" id="IPR000425">
    <property type="entry name" value="MIP"/>
</dbReference>
<dbReference type="InterPro" id="IPR022357">
    <property type="entry name" value="MIP_CS"/>
</dbReference>
<dbReference type="GO" id="GO:0015267">
    <property type="term" value="F:channel activity"/>
    <property type="evidence" value="ECO:0007669"/>
    <property type="project" value="InterPro"/>
</dbReference>
<proteinExistence type="inferred from homology"/>
<dbReference type="SUPFAM" id="SSF81338">
    <property type="entry name" value="Aquaporin-like"/>
    <property type="match status" value="1"/>
</dbReference>